<keyword evidence="3" id="KW-0653">Protein transport</keyword>
<evidence type="ECO:0000313" key="6">
    <source>
        <dbReference type="Proteomes" id="UP000467840"/>
    </source>
</evidence>
<keyword evidence="2 3" id="KW-0813">Transport</keyword>
<dbReference type="GO" id="GO:0000145">
    <property type="term" value="C:exocyst"/>
    <property type="evidence" value="ECO:0007669"/>
    <property type="project" value="InterPro"/>
</dbReference>
<evidence type="ECO:0000256" key="3">
    <source>
        <dbReference type="RuleBase" id="RU365026"/>
    </source>
</evidence>
<dbReference type="InterPro" id="IPR016159">
    <property type="entry name" value="Cullin_repeat-like_dom_sf"/>
</dbReference>
<keyword evidence="3" id="KW-0268">Exocytosis</keyword>
<dbReference type="Pfam" id="PF20669">
    <property type="entry name" value="Exo70_N"/>
    <property type="match status" value="1"/>
</dbReference>
<dbReference type="PANTHER" id="PTHR12542">
    <property type="entry name" value="EXOCYST COMPLEX PROTEIN EXO70"/>
    <property type="match status" value="1"/>
</dbReference>
<evidence type="ECO:0000259" key="4">
    <source>
        <dbReference type="Pfam" id="PF03081"/>
    </source>
</evidence>
<dbReference type="Gene3D" id="1.20.1280.170">
    <property type="entry name" value="Exocyst complex component Exo70"/>
    <property type="match status" value="1"/>
</dbReference>
<dbReference type="GO" id="GO:0005546">
    <property type="term" value="F:phosphatidylinositol-4,5-bisphosphate binding"/>
    <property type="evidence" value="ECO:0007669"/>
    <property type="project" value="InterPro"/>
</dbReference>
<accession>A0A6A6LNA6</accession>
<organism evidence="5 6">
    <name type="scientific">Hevea brasiliensis</name>
    <name type="common">Para rubber tree</name>
    <name type="synonym">Siphonia brasiliensis</name>
    <dbReference type="NCBI Taxonomy" id="3981"/>
    <lineage>
        <taxon>Eukaryota</taxon>
        <taxon>Viridiplantae</taxon>
        <taxon>Streptophyta</taxon>
        <taxon>Embryophyta</taxon>
        <taxon>Tracheophyta</taxon>
        <taxon>Spermatophyta</taxon>
        <taxon>Magnoliopsida</taxon>
        <taxon>eudicotyledons</taxon>
        <taxon>Gunneridae</taxon>
        <taxon>Pentapetalae</taxon>
        <taxon>rosids</taxon>
        <taxon>fabids</taxon>
        <taxon>Malpighiales</taxon>
        <taxon>Euphorbiaceae</taxon>
        <taxon>Crotonoideae</taxon>
        <taxon>Micrandreae</taxon>
        <taxon>Hevea</taxon>
    </lineage>
</organism>
<comment type="similarity">
    <text evidence="1 3">Belongs to the EXO70 family.</text>
</comment>
<evidence type="ECO:0000256" key="2">
    <source>
        <dbReference type="ARBA" id="ARBA00022448"/>
    </source>
</evidence>
<feature type="domain" description="Exocyst complex subunit Exo70 C-terminal" evidence="4">
    <location>
        <begin position="205"/>
        <end position="329"/>
    </location>
</feature>
<evidence type="ECO:0000313" key="5">
    <source>
        <dbReference type="EMBL" id="KAF2302922.1"/>
    </source>
</evidence>
<dbReference type="Pfam" id="PF03081">
    <property type="entry name" value="Exo70_C"/>
    <property type="match status" value="1"/>
</dbReference>
<comment type="caution">
    <text evidence="5">The sequence shown here is derived from an EMBL/GenBank/DDBJ whole genome shotgun (WGS) entry which is preliminary data.</text>
</comment>
<dbReference type="InterPro" id="IPR004140">
    <property type="entry name" value="Exo70"/>
</dbReference>
<dbReference type="Proteomes" id="UP000467840">
    <property type="component" value="Chromosome 16"/>
</dbReference>
<gene>
    <name evidence="5" type="ORF">GH714_011078</name>
</gene>
<protein>
    <recommendedName>
        <fullName evidence="3">Exocyst subunit Exo70 family protein</fullName>
    </recommendedName>
</protein>
<evidence type="ECO:0000256" key="1">
    <source>
        <dbReference type="ARBA" id="ARBA00006756"/>
    </source>
</evidence>
<proteinExistence type="inferred from homology"/>
<dbReference type="GO" id="GO:0015031">
    <property type="term" value="P:protein transport"/>
    <property type="evidence" value="ECO:0007669"/>
    <property type="project" value="UniProtKB-KW"/>
</dbReference>
<dbReference type="AlphaFoldDB" id="A0A6A6LNA6"/>
<keyword evidence="6" id="KW-1185">Reference proteome</keyword>
<reference evidence="5 6" key="1">
    <citation type="journal article" date="2020" name="Mol. Plant">
        <title>The Chromosome-Based Rubber Tree Genome Provides New Insights into Spurge Genome Evolution and Rubber Biosynthesis.</title>
        <authorList>
            <person name="Liu J."/>
            <person name="Shi C."/>
            <person name="Shi C.C."/>
            <person name="Li W."/>
            <person name="Zhang Q.J."/>
            <person name="Zhang Y."/>
            <person name="Li K."/>
            <person name="Lu H.F."/>
            <person name="Shi C."/>
            <person name="Zhu S.T."/>
            <person name="Xiao Z.Y."/>
            <person name="Nan H."/>
            <person name="Yue Y."/>
            <person name="Zhu X.G."/>
            <person name="Wu Y."/>
            <person name="Hong X.N."/>
            <person name="Fan G.Y."/>
            <person name="Tong Y."/>
            <person name="Zhang D."/>
            <person name="Mao C.L."/>
            <person name="Liu Y.L."/>
            <person name="Hao S.J."/>
            <person name="Liu W.Q."/>
            <person name="Lv M.Q."/>
            <person name="Zhang H.B."/>
            <person name="Liu Y."/>
            <person name="Hu-Tang G.R."/>
            <person name="Wang J.P."/>
            <person name="Wang J.H."/>
            <person name="Sun Y.H."/>
            <person name="Ni S.B."/>
            <person name="Chen W.B."/>
            <person name="Zhang X.C."/>
            <person name="Jiao Y.N."/>
            <person name="Eichler E.E."/>
            <person name="Li G.H."/>
            <person name="Liu X."/>
            <person name="Gao L.Z."/>
        </authorList>
    </citation>
    <scope>NUCLEOTIDE SEQUENCE [LARGE SCALE GENOMIC DNA]</scope>
    <source>
        <strain evidence="6">cv. GT1</strain>
        <tissue evidence="5">Leaf</tissue>
    </source>
</reference>
<name>A0A6A6LNA6_HEVBR</name>
<dbReference type="PANTHER" id="PTHR12542:SF95">
    <property type="entry name" value="EXOCYST SUBUNIT EXO70 FAMILY PROTEIN"/>
    <property type="match status" value="1"/>
</dbReference>
<sequence>MAVINVCNAIQELERSILSYHPGSDLSAYLLLVTKLEQALKFLASNCGLAIQWLEGILQFLEDNVVSNDFYSFKVNMCLSILQKLQGTEEQARLGRGILCAAFFKLEIEFKQLLAENCSPAAFPFFIGKQACIAPSPLPAAVMQKLQAIIGRLNGSNRIEKCVSAFVQVRSMNARRSLEALDLNYLEKSVTEFDDVQEIEGFINQWCNHMGSAVKHVYEVEYMLCNEVFEEIGSDIGMYCFAKIATQSGILSFLQFGARVTECKKDPVKLLKLLDMFECLENLRADFNRLFRGKNCAEIQKQTRDLIRKVVCGACEIFWEFPFQVEHEREVLLLQMEVFQG</sequence>
<dbReference type="EMBL" id="JAAGAX010000009">
    <property type="protein sequence ID" value="KAF2302922.1"/>
    <property type="molecule type" value="Genomic_DNA"/>
</dbReference>
<comment type="function">
    <text evidence="3">Component of the exocyst complex.</text>
</comment>
<dbReference type="InterPro" id="IPR046364">
    <property type="entry name" value="Exo70_C"/>
</dbReference>
<dbReference type="SUPFAM" id="SSF74788">
    <property type="entry name" value="Cullin repeat-like"/>
    <property type="match status" value="1"/>
</dbReference>
<dbReference type="GO" id="GO:0006887">
    <property type="term" value="P:exocytosis"/>
    <property type="evidence" value="ECO:0007669"/>
    <property type="project" value="UniProtKB-KW"/>
</dbReference>